<dbReference type="InterPro" id="IPR052926">
    <property type="entry name" value="Metallo-beta-lactamase_dom"/>
</dbReference>
<dbReference type="RefSeq" id="WP_012899286.1">
    <property type="nucleotide sequence ID" value="NC_013665.1"/>
</dbReference>
<dbReference type="STRING" id="304371.MCP_0534"/>
<dbReference type="Proteomes" id="UP000001882">
    <property type="component" value="Chromosome"/>
</dbReference>
<dbReference type="GeneID" id="8680608"/>
<dbReference type="PATRIC" id="fig|304371.9.peg.548"/>
<name>D1YVY4_METPS</name>
<dbReference type="PANTHER" id="PTHR13754:SF18">
    <property type="entry name" value="7,8-DIHYDROPTERIN-6-METHYL-4-(BETA-D-RIBOFURANOSYL)-AMINOBENZENE-5'-PHOSPHATE SYNTHASE"/>
    <property type="match status" value="1"/>
</dbReference>
<dbReference type="AlphaFoldDB" id="D1YVY4"/>
<dbReference type="InterPro" id="IPR001279">
    <property type="entry name" value="Metallo-B-lactamas"/>
</dbReference>
<dbReference type="FunCoup" id="D1YVY4">
    <property type="interactions" value="77"/>
</dbReference>
<dbReference type="SMART" id="SM00849">
    <property type="entry name" value="Lactamase_B"/>
    <property type="match status" value="1"/>
</dbReference>
<dbReference type="SUPFAM" id="SSF56281">
    <property type="entry name" value="Metallo-hydrolase/oxidoreductase"/>
    <property type="match status" value="1"/>
</dbReference>
<sequence>MSVERVFCLCDNLVPSGSGYWGEHGLSFYIESGGLRILFDTGQSGDVLLHNARLSGVSLSGLDYIVLSHGHYDHTGGLMKVIGLNEGIPLIMHPAAFQEKFARRGGELKAIGLPFMRDELEVRCELRVEAGPIDLGGGVYTTGEIERITPYEMPQPDLLVESEGTLSPDPMADDQSLVIRDGDSLVLLCGCCHAGIVNTIECVKRQYGMYPGIIAGGLHMEKASPGRLLSTLGMLKSSGVKKVIAGHCSGDSIVSSLASAGMDAKRLSAGMPIIP</sequence>
<keyword evidence="3" id="KW-1185">Reference proteome</keyword>
<dbReference type="OrthoDB" id="7773at2157"/>
<feature type="domain" description="Metallo-beta-lactamase" evidence="1">
    <location>
        <begin position="24"/>
        <end position="247"/>
    </location>
</feature>
<dbReference type="EMBL" id="AP011532">
    <property type="protein sequence ID" value="BAI60606.1"/>
    <property type="molecule type" value="Genomic_DNA"/>
</dbReference>
<protein>
    <submittedName>
        <fullName evidence="2">Dihydropteroate synthase</fullName>
    </submittedName>
</protein>
<reference evidence="2 3" key="1">
    <citation type="journal article" date="2007" name="Appl. Environ. Microbiol.">
        <title>Isolation of key methanogens for global methane emission from rice paddy fields: a novel isolate affiliated with the clone cluster rice cluster I.</title>
        <authorList>
            <person name="Sakai S."/>
            <person name="Imachi H."/>
            <person name="Sekiguchi Y."/>
            <person name="Ohashi A."/>
            <person name="Harada H."/>
            <person name="Kamagata Y."/>
        </authorList>
    </citation>
    <scope>NUCLEOTIDE SEQUENCE [LARGE SCALE GENOMIC DNA]</scope>
    <source>
        <strain evidence="3">DSM 17711 / JCM 13418 / NBRC 101707 / SANAE</strain>
    </source>
</reference>
<dbReference type="CDD" id="cd07713">
    <property type="entry name" value="DHPS-like_MBL-fold"/>
    <property type="match status" value="1"/>
</dbReference>
<dbReference type="InterPro" id="IPR036866">
    <property type="entry name" value="RibonucZ/Hydroxyglut_hydro"/>
</dbReference>
<dbReference type="Pfam" id="PF00753">
    <property type="entry name" value="Lactamase_B"/>
    <property type="match status" value="1"/>
</dbReference>
<dbReference type="GO" id="GO:0016740">
    <property type="term" value="F:transferase activity"/>
    <property type="evidence" value="ECO:0007669"/>
    <property type="project" value="TreeGrafter"/>
</dbReference>
<evidence type="ECO:0000313" key="3">
    <source>
        <dbReference type="Proteomes" id="UP000001882"/>
    </source>
</evidence>
<dbReference type="KEGG" id="mpd:MCP_0534"/>
<organism evidence="2 3">
    <name type="scientific">Methanocella paludicola (strain DSM 17711 / JCM 13418 / NBRC 101707 / SANAE)</name>
    <dbReference type="NCBI Taxonomy" id="304371"/>
    <lineage>
        <taxon>Archaea</taxon>
        <taxon>Methanobacteriati</taxon>
        <taxon>Methanobacteriota</taxon>
        <taxon>Stenosarchaea group</taxon>
        <taxon>Methanomicrobia</taxon>
        <taxon>Methanocellales</taxon>
        <taxon>Methanocellaceae</taxon>
        <taxon>Methanocella</taxon>
    </lineage>
</organism>
<dbReference type="eggNOG" id="arCOG00503">
    <property type="taxonomic scope" value="Archaea"/>
</dbReference>
<evidence type="ECO:0000313" key="2">
    <source>
        <dbReference type="EMBL" id="BAI60606.1"/>
    </source>
</evidence>
<dbReference type="PANTHER" id="PTHR13754">
    <property type="entry name" value="METALLO-BETA-LACTAMASE SUPERFAMILY PROTEIN"/>
    <property type="match status" value="1"/>
</dbReference>
<proteinExistence type="predicted"/>
<reference evidence="2 3" key="2">
    <citation type="journal article" date="2008" name="Int. J. Syst. Evol. Microbiol.">
        <title>Methanocella paludicola gen. nov., sp. nov., a methane-producing archaeon, the first isolate of the lineage 'Rice Cluster I', and proposal of the new archaeal order Methanocellales ord. nov.</title>
        <authorList>
            <person name="Sakai S."/>
            <person name="Imachi H."/>
            <person name="Hanada S."/>
            <person name="Ohashi A."/>
            <person name="Harada H."/>
            <person name="Kamagata Y."/>
        </authorList>
    </citation>
    <scope>NUCLEOTIDE SEQUENCE [LARGE SCALE GENOMIC DNA]</scope>
    <source>
        <strain evidence="3">DSM 17711 / JCM 13418 / NBRC 101707 / SANAE</strain>
    </source>
</reference>
<accession>D1YVY4</accession>
<dbReference type="InParanoid" id="D1YVY4"/>
<dbReference type="Gene3D" id="3.60.15.10">
    <property type="entry name" value="Ribonuclease Z/Hydroxyacylglutathione hydrolase-like"/>
    <property type="match status" value="1"/>
</dbReference>
<gene>
    <name evidence="2" type="primary">mptH</name>
    <name evidence="2" type="ordered locus">MCP_0534</name>
</gene>
<dbReference type="InterPro" id="IPR041712">
    <property type="entry name" value="DHPS-like_MBL-fold"/>
</dbReference>
<evidence type="ECO:0000259" key="1">
    <source>
        <dbReference type="SMART" id="SM00849"/>
    </source>
</evidence>
<reference evidence="3" key="3">
    <citation type="journal article" date="2011" name="PLoS ONE">
        <title>Genome sequence of a mesophilic hydrogenotrophic methanogen Methanocella paludicola, the first cultivated representative of the order Methanocellales.</title>
        <authorList>
            <person name="Sakai S."/>
            <person name="Takaki Y."/>
            <person name="Shimamura S."/>
            <person name="Sekine M."/>
            <person name="Tajima T."/>
            <person name="Kosugi H."/>
            <person name="Ichikawa N."/>
            <person name="Tasumi E."/>
            <person name="Hiraki A.T."/>
            <person name="Shimizu A."/>
            <person name="Kato Y."/>
            <person name="Nishiko R."/>
            <person name="Mori K."/>
            <person name="Fujita N."/>
            <person name="Imachi H."/>
            <person name="Takai K."/>
        </authorList>
    </citation>
    <scope>NUCLEOTIDE SEQUENCE [LARGE SCALE GENOMIC DNA]</scope>
    <source>
        <strain evidence="3">DSM 17711 / JCM 13418 / NBRC 101707 / SANAE</strain>
    </source>
</reference>